<dbReference type="Proteomes" id="UP000474024">
    <property type="component" value="Unassembled WGS sequence"/>
</dbReference>
<dbReference type="GO" id="GO:0005886">
    <property type="term" value="C:plasma membrane"/>
    <property type="evidence" value="ECO:0007669"/>
    <property type="project" value="TreeGrafter"/>
</dbReference>
<gene>
    <name evidence="9" type="ORF">FYJ75_07090</name>
</gene>
<feature type="transmembrane region" description="Helical" evidence="7">
    <location>
        <begin position="82"/>
        <end position="100"/>
    </location>
</feature>
<feature type="transmembrane region" description="Helical" evidence="7">
    <location>
        <begin position="112"/>
        <end position="136"/>
    </location>
</feature>
<reference evidence="9 10" key="1">
    <citation type="submission" date="2019-08" db="EMBL/GenBank/DDBJ databases">
        <title>In-depth cultivation of the pig gut microbiome towards novel bacterial diversity and tailored functional studies.</title>
        <authorList>
            <person name="Wylensek D."/>
            <person name="Hitch T.C.A."/>
            <person name="Clavel T."/>
        </authorList>
    </citation>
    <scope>NUCLEOTIDE SEQUENCE [LARGE SCALE GENOMIC DNA]</scope>
    <source>
        <strain evidence="9 10">MUC/MUC-530-WT-4D</strain>
    </source>
</reference>
<evidence type="ECO:0000256" key="3">
    <source>
        <dbReference type="ARBA" id="ARBA00022448"/>
    </source>
</evidence>
<evidence type="ECO:0000313" key="9">
    <source>
        <dbReference type="EMBL" id="MST74806.1"/>
    </source>
</evidence>
<dbReference type="Pfam" id="PF01545">
    <property type="entry name" value="Cation_efflux"/>
    <property type="match status" value="1"/>
</dbReference>
<evidence type="ECO:0000256" key="2">
    <source>
        <dbReference type="ARBA" id="ARBA00008114"/>
    </source>
</evidence>
<dbReference type="InterPro" id="IPR036837">
    <property type="entry name" value="Cation_efflux_CTD_sf"/>
</dbReference>
<dbReference type="InterPro" id="IPR027469">
    <property type="entry name" value="Cation_efflux_TMD_sf"/>
</dbReference>
<feature type="domain" description="Cation efflux protein transmembrane" evidence="8">
    <location>
        <begin position="16"/>
        <end position="215"/>
    </location>
</feature>
<dbReference type="GO" id="GO:0015341">
    <property type="term" value="F:zinc efflux antiporter activity"/>
    <property type="evidence" value="ECO:0007669"/>
    <property type="project" value="TreeGrafter"/>
</dbReference>
<dbReference type="InterPro" id="IPR050291">
    <property type="entry name" value="CDF_Transporter"/>
</dbReference>
<evidence type="ECO:0000256" key="4">
    <source>
        <dbReference type="ARBA" id="ARBA00022692"/>
    </source>
</evidence>
<proteinExistence type="inferred from homology"/>
<dbReference type="SUPFAM" id="SSF161111">
    <property type="entry name" value="Cation efflux protein transmembrane domain-like"/>
    <property type="match status" value="1"/>
</dbReference>
<dbReference type="GO" id="GO:0015086">
    <property type="term" value="F:cadmium ion transmembrane transporter activity"/>
    <property type="evidence" value="ECO:0007669"/>
    <property type="project" value="TreeGrafter"/>
</dbReference>
<evidence type="ECO:0000256" key="5">
    <source>
        <dbReference type="ARBA" id="ARBA00022989"/>
    </source>
</evidence>
<organism evidence="9 10">
    <name type="scientific">Roseburia porci</name>
    <dbReference type="NCBI Taxonomy" id="2605790"/>
    <lineage>
        <taxon>Bacteria</taxon>
        <taxon>Bacillati</taxon>
        <taxon>Bacillota</taxon>
        <taxon>Clostridia</taxon>
        <taxon>Lachnospirales</taxon>
        <taxon>Lachnospiraceae</taxon>
        <taxon>Roseburia</taxon>
    </lineage>
</organism>
<sequence>MNSENKQKIEERIMDLSLIGSILFMIVEGIMAYITHSHSILMDCVFDVTDLVMIGPFLFLVPLLYRPVTERRPYGFAQVESLFLVIKYTVLLVITIQLIIDSVQTILDGGHSVNAGAIAIFEFVIFLGCVALYLLLSYFSKRYESMTIHAELYAWKLDIIGSLGVSLAFALEVILRKTSAAWFGPYIDPIVAIVMALFLIREPIHMIFVNLKSLVLFAPNQEIMDKIRAIAEQSMSTSSYTIQFLDVIQTGRKTWVEIYIDSPNDIITLKTLNRIRDEIRDELRKSFDQIYVEIIPDLPE</sequence>
<feature type="transmembrane region" description="Helical" evidence="7">
    <location>
        <begin position="12"/>
        <end position="34"/>
    </location>
</feature>
<dbReference type="Gene3D" id="1.20.1510.10">
    <property type="entry name" value="Cation efflux protein transmembrane domain"/>
    <property type="match status" value="1"/>
</dbReference>
<keyword evidence="10" id="KW-1185">Reference proteome</keyword>
<dbReference type="GO" id="GO:0015093">
    <property type="term" value="F:ferrous iron transmembrane transporter activity"/>
    <property type="evidence" value="ECO:0007669"/>
    <property type="project" value="TreeGrafter"/>
</dbReference>
<comment type="similarity">
    <text evidence="2">Belongs to the cation diffusion facilitator (CDF) transporter (TC 2.A.4) family.</text>
</comment>
<dbReference type="AlphaFoldDB" id="A0A6L5YSA4"/>
<dbReference type="RefSeq" id="WP_154429773.1">
    <property type="nucleotide sequence ID" value="NZ_VUNI01000009.1"/>
</dbReference>
<feature type="transmembrane region" description="Helical" evidence="7">
    <location>
        <begin position="157"/>
        <end position="175"/>
    </location>
</feature>
<evidence type="ECO:0000256" key="1">
    <source>
        <dbReference type="ARBA" id="ARBA00004141"/>
    </source>
</evidence>
<keyword evidence="6 7" id="KW-0472">Membrane</keyword>
<feature type="transmembrane region" description="Helical" evidence="7">
    <location>
        <begin position="40"/>
        <end position="61"/>
    </location>
</feature>
<accession>A0A6L5YSA4</accession>
<keyword evidence="5 7" id="KW-1133">Transmembrane helix</keyword>
<dbReference type="EMBL" id="VUNI01000009">
    <property type="protein sequence ID" value="MST74806.1"/>
    <property type="molecule type" value="Genomic_DNA"/>
</dbReference>
<evidence type="ECO:0000259" key="8">
    <source>
        <dbReference type="Pfam" id="PF01545"/>
    </source>
</evidence>
<dbReference type="InterPro" id="IPR058533">
    <property type="entry name" value="Cation_efflux_TM"/>
</dbReference>
<dbReference type="NCBIfam" id="TIGR01297">
    <property type="entry name" value="CDF"/>
    <property type="match status" value="1"/>
</dbReference>
<dbReference type="GO" id="GO:0006882">
    <property type="term" value="P:intracellular zinc ion homeostasis"/>
    <property type="evidence" value="ECO:0007669"/>
    <property type="project" value="TreeGrafter"/>
</dbReference>
<feature type="transmembrane region" description="Helical" evidence="7">
    <location>
        <begin position="181"/>
        <end position="200"/>
    </location>
</feature>
<evidence type="ECO:0000313" key="10">
    <source>
        <dbReference type="Proteomes" id="UP000474024"/>
    </source>
</evidence>
<dbReference type="Gene3D" id="3.30.70.1350">
    <property type="entry name" value="Cation efflux protein, cytoplasmic domain"/>
    <property type="match status" value="1"/>
</dbReference>
<comment type="subcellular location">
    <subcellularLocation>
        <location evidence="1">Membrane</location>
        <topology evidence="1">Multi-pass membrane protein</topology>
    </subcellularLocation>
</comment>
<comment type="caution">
    <text evidence="9">The sequence shown here is derived from an EMBL/GenBank/DDBJ whole genome shotgun (WGS) entry which is preliminary data.</text>
</comment>
<dbReference type="PANTHER" id="PTHR43840:SF15">
    <property type="entry name" value="MITOCHONDRIAL METAL TRANSPORTER 1-RELATED"/>
    <property type="match status" value="1"/>
</dbReference>
<evidence type="ECO:0000256" key="6">
    <source>
        <dbReference type="ARBA" id="ARBA00023136"/>
    </source>
</evidence>
<dbReference type="PANTHER" id="PTHR43840">
    <property type="entry name" value="MITOCHONDRIAL METAL TRANSPORTER 1-RELATED"/>
    <property type="match status" value="1"/>
</dbReference>
<name>A0A6L5YSA4_9FIRM</name>
<dbReference type="InterPro" id="IPR002524">
    <property type="entry name" value="Cation_efflux"/>
</dbReference>
<protein>
    <submittedName>
        <fullName evidence="9">Cation diffusion facilitator family transporter</fullName>
    </submittedName>
</protein>
<evidence type="ECO:0000256" key="7">
    <source>
        <dbReference type="SAM" id="Phobius"/>
    </source>
</evidence>
<keyword evidence="3" id="KW-0813">Transport</keyword>
<keyword evidence="4 7" id="KW-0812">Transmembrane</keyword>